<dbReference type="STRING" id="282683.SAMN04488105_102310"/>
<protein>
    <submittedName>
        <fullName evidence="3">Uncharacterized protein</fullName>
    </submittedName>
</protein>
<feature type="transmembrane region" description="Helical" evidence="2">
    <location>
        <begin position="361"/>
        <end position="385"/>
    </location>
</feature>
<dbReference type="RefSeq" id="WP_089955579.1">
    <property type="nucleotide sequence ID" value="NZ_FNAV01000002.1"/>
</dbReference>
<reference evidence="4" key="1">
    <citation type="submission" date="2016-10" db="EMBL/GenBank/DDBJ databases">
        <authorList>
            <person name="Varghese N."/>
            <person name="Submissions S."/>
        </authorList>
    </citation>
    <scope>NUCLEOTIDE SEQUENCE [LARGE SCALE GENOMIC DNA]</scope>
    <source>
        <strain evidence="4">DSM 10146</strain>
    </source>
</reference>
<accession>A0A1G7BRN7</accession>
<feature type="transmembrane region" description="Helical" evidence="2">
    <location>
        <begin position="62"/>
        <end position="83"/>
    </location>
</feature>
<dbReference type="OrthoDB" id="7857051at2"/>
<evidence type="ECO:0000313" key="4">
    <source>
        <dbReference type="Proteomes" id="UP000198994"/>
    </source>
</evidence>
<keyword evidence="2" id="KW-0472">Membrane</keyword>
<organism evidence="3 4">
    <name type="scientific">Salipiger thiooxidans</name>
    <dbReference type="NCBI Taxonomy" id="282683"/>
    <lineage>
        <taxon>Bacteria</taxon>
        <taxon>Pseudomonadati</taxon>
        <taxon>Pseudomonadota</taxon>
        <taxon>Alphaproteobacteria</taxon>
        <taxon>Rhodobacterales</taxon>
        <taxon>Roseobacteraceae</taxon>
        <taxon>Salipiger</taxon>
    </lineage>
</organism>
<keyword evidence="1" id="KW-0175">Coiled coil</keyword>
<feature type="transmembrane region" description="Helical" evidence="2">
    <location>
        <begin position="323"/>
        <end position="341"/>
    </location>
</feature>
<gene>
    <name evidence="3" type="ORF">SAMN04488105_102310</name>
</gene>
<proteinExistence type="predicted"/>
<feature type="transmembrane region" description="Helical" evidence="2">
    <location>
        <begin position="485"/>
        <end position="505"/>
    </location>
</feature>
<name>A0A1G7BRN7_9RHOB</name>
<feature type="transmembrane region" description="Helical" evidence="2">
    <location>
        <begin position="525"/>
        <end position="544"/>
    </location>
</feature>
<feature type="coiled-coil region" evidence="1">
    <location>
        <begin position="246"/>
        <end position="276"/>
    </location>
</feature>
<keyword evidence="2" id="KW-1133">Transmembrane helix</keyword>
<dbReference type="Proteomes" id="UP000198994">
    <property type="component" value="Unassembled WGS sequence"/>
</dbReference>
<evidence type="ECO:0000256" key="2">
    <source>
        <dbReference type="SAM" id="Phobius"/>
    </source>
</evidence>
<sequence length="568" mass="62243">MQNYAIWAIALGAVILLFEAYKEYTTADAVDNLKSNNQTSRKELENVRMSALTTRSEHRRGLLIYMIFFIGLYAVLLLSPELVTAFIAGSSQAETVSGGASTIARSIVNRGEDGAAQGALTNSTALPFWLAMSITLGATSPTFQVIERKIRAIAYFFAGVPRNIFRVLQSLEELNYGHFGEDAQMPLLQAFCERLEAHPANPILRGTVQSIESSLRCIDLLQAPIIGPQRSAFRQLFNDDAPLARIDDLRARYNLLANKISELHSNDEALQELQDEAVTLADSMQCLFALYAIRSRRIPEALRDTPTAEIIEKVAGESTAQSLHDITLASIFGAVFSYVLVEKYALVASGVGAFDEAEEVRVVAAAMLIPLLPALVLLAFLTILFRHLRIDQGAWPRPETAQIPFWDYAKLAFWPALCASVLYGLVTCLCADGVARHILAGEGSKAVGAGLAFLATEVEQLPRIFLMSYVCACGLLFLADQHDRLRWFVTLGVALVLSAFLWMVANLAASLFGIAPPGLVTRADMTIMVTLPFSIFLLLYASAAEFAETESMKRVFTAVGQPFRGRQT</sequence>
<evidence type="ECO:0000313" key="3">
    <source>
        <dbReference type="EMBL" id="SDE29026.1"/>
    </source>
</evidence>
<evidence type="ECO:0000256" key="1">
    <source>
        <dbReference type="SAM" id="Coils"/>
    </source>
</evidence>
<dbReference type="EMBL" id="FNAV01000002">
    <property type="protein sequence ID" value="SDE29026.1"/>
    <property type="molecule type" value="Genomic_DNA"/>
</dbReference>
<keyword evidence="4" id="KW-1185">Reference proteome</keyword>
<feature type="transmembrane region" description="Helical" evidence="2">
    <location>
        <begin position="461"/>
        <end position="478"/>
    </location>
</feature>
<dbReference type="AlphaFoldDB" id="A0A1G7BRN7"/>
<feature type="transmembrane region" description="Helical" evidence="2">
    <location>
        <begin position="405"/>
        <end position="426"/>
    </location>
</feature>
<keyword evidence="2" id="KW-0812">Transmembrane</keyword>